<dbReference type="Proteomes" id="UP000039865">
    <property type="component" value="Unassembled WGS sequence"/>
</dbReference>
<name>A0A078ARN6_STYLE</name>
<proteinExistence type="predicted"/>
<evidence type="ECO:0000256" key="1">
    <source>
        <dbReference type="SAM" id="Phobius"/>
    </source>
</evidence>
<accession>A0A078ARN6</accession>
<dbReference type="InParanoid" id="A0A078ARN6"/>
<keyword evidence="1" id="KW-0472">Membrane</keyword>
<protein>
    <submittedName>
        <fullName evidence="2">Uncharacterized protein</fullName>
    </submittedName>
</protein>
<feature type="transmembrane region" description="Helical" evidence="1">
    <location>
        <begin position="24"/>
        <end position="40"/>
    </location>
</feature>
<evidence type="ECO:0000313" key="3">
    <source>
        <dbReference type="Proteomes" id="UP000039865"/>
    </source>
</evidence>
<dbReference type="EMBL" id="CCKQ01013218">
    <property type="protein sequence ID" value="CDW84864.1"/>
    <property type="molecule type" value="Genomic_DNA"/>
</dbReference>
<keyword evidence="1" id="KW-0812">Transmembrane</keyword>
<evidence type="ECO:0000313" key="2">
    <source>
        <dbReference type="EMBL" id="CDW84864.1"/>
    </source>
</evidence>
<keyword evidence="3" id="KW-1185">Reference proteome</keyword>
<organism evidence="2 3">
    <name type="scientific">Stylonychia lemnae</name>
    <name type="common">Ciliate</name>
    <dbReference type="NCBI Taxonomy" id="5949"/>
    <lineage>
        <taxon>Eukaryota</taxon>
        <taxon>Sar</taxon>
        <taxon>Alveolata</taxon>
        <taxon>Ciliophora</taxon>
        <taxon>Intramacronucleata</taxon>
        <taxon>Spirotrichea</taxon>
        <taxon>Stichotrichia</taxon>
        <taxon>Sporadotrichida</taxon>
        <taxon>Oxytrichidae</taxon>
        <taxon>Stylonychinae</taxon>
        <taxon>Stylonychia</taxon>
    </lineage>
</organism>
<gene>
    <name evidence="2" type="primary">Contig8867.g9472</name>
    <name evidence="2" type="ORF">STYLEM_13933</name>
</gene>
<sequence>MDDKPYQFDPQNPRLVTNAEIPQTQYYLAGALFLLSVRAYHRRVFRVDQNTLNLVLFSGASSLASYAWANFFLSSGVLEAGQLNNQKELQRA</sequence>
<feature type="transmembrane region" description="Helical" evidence="1">
    <location>
        <begin position="52"/>
        <end position="69"/>
    </location>
</feature>
<reference evidence="2 3" key="1">
    <citation type="submission" date="2014-06" db="EMBL/GenBank/DDBJ databases">
        <authorList>
            <person name="Swart Estienne"/>
        </authorList>
    </citation>
    <scope>NUCLEOTIDE SEQUENCE [LARGE SCALE GENOMIC DNA]</scope>
    <source>
        <strain evidence="2 3">130c</strain>
    </source>
</reference>
<keyword evidence="1" id="KW-1133">Transmembrane helix</keyword>
<dbReference type="AlphaFoldDB" id="A0A078ARN6"/>